<dbReference type="RefSeq" id="WP_158487730.1">
    <property type="nucleotide sequence ID" value="NZ_AMWJ02000007.1"/>
</dbReference>
<dbReference type="OrthoDB" id="6827098at2"/>
<dbReference type="EMBL" id="AMWJ02000007">
    <property type="protein sequence ID" value="NNJ18978.1"/>
    <property type="molecule type" value="Genomic_DNA"/>
</dbReference>
<protein>
    <submittedName>
        <fullName evidence="1">Uncharacterized protein</fullName>
    </submittedName>
</protein>
<dbReference type="Proteomes" id="UP000010448">
    <property type="component" value="Unassembled WGS sequence"/>
</dbReference>
<dbReference type="AlphaFoldDB" id="A0A7K4EMW6"/>
<keyword evidence="2" id="KW-1185">Reference proteome</keyword>
<comment type="caution">
    <text evidence="1">The sequence shown here is derived from an EMBL/GenBank/DDBJ whole genome shotgun (WGS) entry which is preliminary data.</text>
</comment>
<proteinExistence type="predicted"/>
<organism evidence="1 2">
    <name type="scientific">Pseudomonas bharatica CSV86</name>
    <dbReference type="NCBI Taxonomy" id="1005395"/>
    <lineage>
        <taxon>Bacteria</taxon>
        <taxon>Pseudomonadati</taxon>
        <taxon>Pseudomonadota</taxon>
        <taxon>Gammaproteobacteria</taxon>
        <taxon>Pseudomonadales</taxon>
        <taxon>Pseudomonadaceae</taxon>
        <taxon>Pseudomonas</taxon>
        <taxon>Pseudomonas bharatica</taxon>
    </lineage>
</organism>
<evidence type="ECO:0000313" key="1">
    <source>
        <dbReference type="EMBL" id="NNJ18978.1"/>
    </source>
</evidence>
<sequence>MKFKEHREAYSYPFVALTGTLGQHNHIEFDTSSELDAYHHQLLRSTRDEQSVLGYLSVLYWGHYSTSKGTTNRNRALSKVQAAIYGSNIIRKGVKSRRRGLVDLPPGQAARLIREAITLVDSARYGEAIRVLCALPQLKFAFASKILAFVSPSTCGVIDSVIAEKNPEFGFKLSGKYVSTVLQNFQHYEKYCALLLAKAKALNELGTAAHWVDRDGQSHSWRALDVERAFYGG</sequence>
<reference evidence="1 2" key="1">
    <citation type="journal article" date="2013" name="Genome Announc.">
        <title>Genome Sequence of Naphthalene-Degrading Soil Bacterium Pseudomonas putida CSV86.</title>
        <authorList>
            <person name="Phale P.S."/>
            <person name="Paliwal V."/>
            <person name="Raju S.C."/>
            <person name="Modak A."/>
            <person name="Purohit H.J."/>
        </authorList>
    </citation>
    <scope>NUCLEOTIDE SEQUENCE [LARGE SCALE GENOMIC DNA]</scope>
    <source>
        <strain evidence="1 2">CSV86</strain>
    </source>
</reference>
<evidence type="ECO:0000313" key="2">
    <source>
        <dbReference type="Proteomes" id="UP000010448"/>
    </source>
</evidence>
<gene>
    <name evidence="1" type="ORF">CSV86_029665</name>
</gene>
<accession>A0A7K4EMW6</accession>
<name>A0A7K4EMW6_9PSED</name>